<dbReference type="GO" id="GO:0005319">
    <property type="term" value="F:lipid transporter activity"/>
    <property type="evidence" value="ECO:0007669"/>
    <property type="project" value="TreeGrafter"/>
</dbReference>
<dbReference type="Proteomes" id="UP000821853">
    <property type="component" value="Chromosome 2"/>
</dbReference>
<comment type="caution">
    <text evidence="3">The sequence shown here is derived from an EMBL/GenBank/DDBJ whole genome shotgun (WGS) entry which is preliminary data.</text>
</comment>
<dbReference type="OrthoDB" id="6414741at2759"/>
<feature type="compositionally biased region" description="Low complexity" evidence="2">
    <location>
        <begin position="78"/>
        <end position="93"/>
    </location>
</feature>
<accession>A0A9J6FQ63</accession>
<dbReference type="AlphaFoldDB" id="A0A9J6FQ63"/>
<organism evidence="3 4">
    <name type="scientific">Haemaphysalis longicornis</name>
    <name type="common">Bush tick</name>
    <dbReference type="NCBI Taxonomy" id="44386"/>
    <lineage>
        <taxon>Eukaryota</taxon>
        <taxon>Metazoa</taxon>
        <taxon>Ecdysozoa</taxon>
        <taxon>Arthropoda</taxon>
        <taxon>Chelicerata</taxon>
        <taxon>Arachnida</taxon>
        <taxon>Acari</taxon>
        <taxon>Parasitiformes</taxon>
        <taxon>Ixodida</taxon>
        <taxon>Ixodoidea</taxon>
        <taxon>Ixodidae</taxon>
        <taxon>Haemaphysalinae</taxon>
        <taxon>Haemaphysalis</taxon>
    </lineage>
</organism>
<sequence>MVREQQDVIAKLTKQLEEILLTGNKPTATTPCVQGKVPQPPSLTPKHLQQQQPENNPATPDEASEESLNMEDEADRISSVSPPTTQTTSTPCSIGCAVRSRRITERVDRLEKRVDALEHRMNARFDRLEKFLLSDVEFQCNRIAILGGGRLQCLGSLAHLKEKFGQGYTITVKTYPDKKQDTYYLREVAQAVASQFPKADLVYHYEVRRLRLVPSHAGTPRHRAVIDLCLPFRF</sequence>
<evidence type="ECO:0000256" key="1">
    <source>
        <dbReference type="SAM" id="Coils"/>
    </source>
</evidence>
<dbReference type="PANTHER" id="PTHR19229:SF250">
    <property type="entry name" value="ABC TRANSPORTER DOMAIN-CONTAINING PROTEIN-RELATED"/>
    <property type="match status" value="1"/>
</dbReference>
<dbReference type="InterPro" id="IPR026082">
    <property type="entry name" value="ABCA"/>
</dbReference>
<feature type="compositionally biased region" description="Acidic residues" evidence="2">
    <location>
        <begin position="62"/>
        <end position="74"/>
    </location>
</feature>
<dbReference type="GO" id="GO:0016020">
    <property type="term" value="C:membrane"/>
    <property type="evidence" value="ECO:0007669"/>
    <property type="project" value="InterPro"/>
</dbReference>
<dbReference type="EMBL" id="JABSTR010000004">
    <property type="protein sequence ID" value="KAH9368318.1"/>
    <property type="molecule type" value="Genomic_DNA"/>
</dbReference>
<evidence type="ECO:0000313" key="3">
    <source>
        <dbReference type="EMBL" id="KAH9368318.1"/>
    </source>
</evidence>
<dbReference type="PANTHER" id="PTHR19229">
    <property type="entry name" value="ATP-BINDING CASSETTE TRANSPORTER SUBFAMILY A ABCA"/>
    <property type="match status" value="1"/>
</dbReference>
<evidence type="ECO:0000313" key="4">
    <source>
        <dbReference type="Proteomes" id="UP000821853"/>
    </source>
</evidence>
<keyword evidence="1" id="KW-0175">Coiled coil</keyword>
<evidence type="ECO:0000256" key="2">
    <source>
        <dbReference type="SAM" id="MobiDB-lite"/>
    </source>
</evidence>
<feature type="coiled-coil region" evidence="1">
    <location>
        <begin position="100"/>
        <end position="127"/>
    </location>
</feature>
<protein>
    <submittedName>
        <fullName evidence="3">Uncharacterized protein</fullName>
    </submittedName>
</protein>
<reference evidence="3 4" key="1">
    <citation type="journal article" date="2020" name="Cell">
        <title>Large-Scale Comparative Analyses of Tick Genomes Elucidate Their Genetic Diversity and Vector Capacities.</title>
        <authorList>
            <consortium name="Tick Genome and Microbiome Consortium (TIGMIC)"/>
            <person name="Jia N."/>
            <person name="Wang J."/>
            <person name="Shi W."/>
            <person name="Du L."/>
            <person name="Sun Y."/>
            <person name="Zhan W."/>
            <person name="Jiang J.F."/>
            <person name="Wang Q."/>
            <person name="Zhang B."/>
            <person name="Ji P."/>
            <person name="Bell-Sakyi L."/>
            <person name="Cui X.M."/>
            <person name="Yuan T.T."/>
            <person name="Jiang B.G."/>
            <person name="Yang W.F."/>
            <person name="Lam T.T."/>
            <person name="Chang Q.C."/>
            <person name="Ding S.J."/>
            <person name="Wang X.J."/>
            <person name="Zhu J.G."/>
            <person name="Ruan X.D."/>
            <person name="Zhao L."/>
            <person name="Wei J.T."/>
            <person name="Ye R.Z."/>
            <person name="Que T.C."/>
            <person name="Du C.H."/>
            <person name="Zhou Y.H."/>
            <person name="Cheng J.X."/>
            <person name="Dai P.F."/>
            <person name="Guo W.B."/>
            <person name="Han X.H."/>
            <person name="Huang E.J."/>
            <person name="Li L.F."/>
            <person name="Wei W."/>
            <person name="Gao Y.C."/>
            <person name="Liu J.Z."/>
            <person name="Shao H.Z."/>
            <person name="Wang X."/>
            <person name="Wang C.C."/>
            <person name="Yang T.C."/>
            <person name="Huo Q.B."/>
            <person name="Li W."/>
            <person name="Chen H.Y."/>
            <person name="Chen S.E."/>
            <person name="Zhou L.G."/>
            <person name="Ni X.B."/>
            <person name="Tian J.H."/>
            <person name="Sheng Y."/>
            <person name="Liu T."/>
            <person name="Pan Y.S."/>
            <person name="Xia L.Y."/>
            <person name="Li J."/>
            <person name="Zhao F."/>
            <person name="Cao W.C."/>
        </authorList>
    </citation>
    <scope>NUCLEOTIDE SEQUENCE [LARGE SCALE GENOMIC DNA]</scope>
    <source>
        <strain evidence="3">HaeL-2018</strain>
    </source>
</reference>
<gene>
    <name evidence="3" type="ORF">HPB48_004510</name>
</gene>
<dbReference type="VEuPathDB" id="VectorBase:HLOH_048221"/>
<dbReference type="GO" id="GO:0140359">
    <property type="term" value="F:ABC-type transporter activity"/>
    <property type="evidence" value="ECO:0007669"/>
    <property type="project" value="InterPro"/>
</dbReference>
<proteinExistence type="predicted"/>
<feature type="compositionally biased region" description="Polar residues" evidence="2">
    <location>
        <begin position="47"/>
        <end position="58"/>
    </location>
</feature>
<name>A0A9J6FQ63_HAELO</name>
<feature type="region of interest" description="Disordered" evidence="2">
    <location>
        <begin position="22"/>
        <end position="93"/>
    </location>
</feature>
<keyword evidence="4" id="KW-1185">Reference proteome</keyword>